<dbReference type="Proteomes" id="UP001054945">
    <property type="component" value="Unassembled WGS sequence"/>
</dbReference>
<protein>
    <recommendedName>
        <fullName evidence="3">Secreted protein</fullName>
    </recommendedName>
</protein>
<name>A0AAV4RQF0_CAEEX</name>
<dbReference type="EMBL" id="BPLR01008115">
    <property type="protein sequence ID" value="GIY22188.1"/>
    <property type="molecule type" value="Genomic_DNA"/>
</dbReference>
<comment type="caution">
    <text evidence="1">The sequence shown here is derived from an EMBL/GenBank/DDBJ whole genome shotgun (WGS) entry which is preliminary data.</text>
</comment>
<organism evidence="1 2">
    <name type="scientific">Caerostris extrusa</name>
    <name type="common">Bark spider</name>
    <name type="synonym">Caerostris bankana</name>
    <dbReference type="NCBI Taxonomy" id="172846"/>
    <lineage>
        <taxon>Eukaryota</taxon>
        <taxon>Metazoa</taxon>
        <taxon>Ecdysozoa</taxon>
        <taxon>Arthropoda</taxon>
        <taxon>Chelicerata</taxon>
        <taxon>Arachnida</taxon>
        <taxon>Araneae</taxon>
        <taxon>Araneomorphae</taxon>
        <taxon>Entelegynae</taxon>
        <taxon>Araneoidea</taxon>
        <taxon>Araneidae</taxon>
        <taxon>Caerostris</taxon>
    </lineage>
</organism>
<reference evidence="1 2" key="1">
    <citation type="submission" date="2021-06" db="EMBL/GenBank/DDBJ databases">
        <title>Caerostris extrusa draft genome.</title>
        <authorList>
            <person name="Kono N."/>
            <person name="Arakawa K."/>
        </authorList>
    </citation>
    <scope>NUCLEOTIDE SEQUENCE [LARGE SCALE GENOMIC DNA]</scope>
</reference>
<dbReference type="AlphaFoldDB" id="A0AAV4RQF0"/>
<proteinExistence type="predicted"/>
<evidence type="ECO:0008006" key="3">
    <source>
        <dbReference type="Google" id="ProtNLM"/>
    </source>
</evidence>
<accession>A0AAV4RQF0</accession>
<gene>
    <name evidence="1" type="ORF">CEXT_351421</name>
</gene>
<keyword evidence="2" id="KW-1185">Reference proteome</keyword>
<evidence type="ECO:0000313" key="1">
    <source>
        <dbReference type="EMBL" id="GIY22188.1"/>
    </source>
</evidence>
<sequence length="70" mass="7830">MIGPIGLLVPRLRASLLLPSPHILIPFFEEQSFERQDVANFHGRLTLTALRRSLNGNGVARQQRIHCAVS</sequence>
<evidence type="ECO:0000313" key="2">
    <source>
        <dbReference type="Proteomes" id="UP001054945"/>
    </source>
</evidence>